<reference evidence="1 2" key="1">
    <citation type="submission" date="2018-04" db="EMBL/GenBank/DDBJ databases">
        <title>Genomic Encyclopedia of Archaeal and Bacterial Type Strains, Phase II (KMG-II): from individual species to whole genera.</title>
        <authorList>
            <person name="Goeker M."/>
        </authorList>
    </citation>
    <scope>NUCLEOTIDE SEQUENCE [LARGE SCALE GENOMIC DNA]</scope>
    <source>
        <strain evidence="1 2">DSM 23382</strain>
    </source>
</reference>
<evidence type="ECO:0000313" key="2">
    <source>
        <dbReference type="Proteomes" id="UP000244081"/>
    </source>
</evidence>
<sequence length="65" mass="7164">MSAGFSNMLKVLALVALVVGLGSCREHEQGRPLVYEQGQYGGKKDTPLTAEQDRALELRGRKQDF</sequence>
<dbReference type="AlphaFoldDB" id="A0A2T5VAR5"/>
<dbReference type="RefSeq" id="WP_146177377.1">
    <property type="nucleotide sequence ID" value="NZ_QAYG01000003.1"/>
</dbReference>
<name>A0A2T5VAR5_9HYPH</name>
<comment type="caution">
    <text evidence="1">The sequence shown here is derived from an EMBL/GenBank/DDBJ whole genome shotgun (WGS) entry which is preliminary data.</text>
</comment>
<dbReference type="EMBL" id="QAYG01000003">
    <property type="protein sequence ID" value="PTW60843.1"/>
    <property type="molecule type" value="Genomic_DNA"/>
</dbReference>
<keyword evidence="2" id="KW-1185">Reference proteome</keyword>
<dbReference type="Proteomes" id="UP000244081">
    <property type="component" value="Unassembled WGS sequence"/>
</dbReference>
<organism evidence="1 2">
    <name type="scientific">Breoghania corrubedonensis</name>
    <dbReference type="NCBI Taxonomy" id="665038"/>
    <lineage>
        <taxon>Bacteria</taxon>
        <taxon>Pseudomonadati</taxon>
        <taxon>Pseudomonadota</taxon>
        <taxon>Alphaproteobacteria</taxon>
        <taxon>Hyphomicrobiales</taxon>
        <taxon>Stappiaceae</taxon>
        <taxon>Breoghania</taxon>
    </lineage>
</organism>
<accession>A0A2T5VAR5</accession>
<dbReference type="OrthoDB" id="7875956at2"/>
<evidence type="ECO:0000313" key="1">
    <source>
        <dbReference type="EMBL" id="PTW60843.1"/>
    </source>
</evidence>
<gene>
    <name evidence="1" type="ORF">C8N35_10322</name>
</gene>
<protein>
    <submittedName>
        <fullName evidence="1">Uncharacterized protein</fullName>
    </submittedName>
</protein>
<proteinExistence type="predicted"/>